<protein>
    <recommendedName>
        <fullName evidence="10">Pre-mRNA-splicing regulator WTAP-like protein</fullName>
    </recommendedName>
</protein>
<dbReference type="Proteomes" id="UP000194236">
    <property type="component" value="Unassembled WGS sequence"/>
</dbReference>
<comment type="caution">
    <text evidence="8">The sequence shown here is derived from an EMBL/GenBank/DDBJ whole genome shotgun (WGS) entry which is preliminary data.</text>
</comment>
<dbReference type="OrthoDB" id="3366661at2759"/>
<evidence type="ECO:0000256" key="4">
    <source>
        <dbReference type="ARBA" id="ARBA00023187"/>
    </source>
</evidence>
<evidence type="ECO:0008006" key="10">
    <source>
        <dbReference type="Google" id="ProtNLM"/>
    </source>
</evidence>
<dbReference type="InterPro" id="IPR033757">
    <property type="entry name" value="WTAP"/>
</dbReference>
<evidence type="ECO:0000256" key="3">
    <source>
        <dbReference type="ARBA" id="ARBA00022664"/>
    </source>
</evidence>
<dbReference type="EMBL" id="MUJZ01041977">
    <property type="protein sequence ID" value="OTF75444.1"/>
    <property type="molecule type" value="Genomic_DNA"/>
</dbReference>
<keyword evidence="5" id="KW-0539">Nucleus</keyword>
<dbReference type="Pfam" id="PF17098">
    <property type="entry name" value="Wtap"/>
    <property type="match status" value="1"/>
</dbReference>
<comment type="subcellular location">
    <subcellularLocation>
        <location evidence="1">Nucleus</location>
    </subcellularLocation>
</comment>
<dbReference type="GO" id="GO:0006397">
    <property type="term" value="P:mRNA processing"/>
    <property type="evidence" value="ECO:0007669"/>
    <property type="project" value="UniProtKB-KW"/>
</dbReference>
<accession>A0A1Y3B5V3</accession>
<feature type="region of interest" description="Disordered" evidence="7">
    <location>
        <begin position="1"/>
        <end position="75"/>
    </location>
</feature>
<gene>
    <name evidence="8" type="ORF">BLA29_002349</name>
</gene>
<dbReference type="PANTHER" id="PTHR15217">
    <property type="entry name" value="WILMS' TUMOR 1-ASSOCIATING PROTEIN"/>
    <property type="match status" value="1"/>
</dbReference>
<keyword evidence="6" id="KW-0175">Coiled coil</keyword>
<feature type="coiled-coil region" evidence="6">
    <location>
        <begin position="79"/>
        <end position="172"/>
    </location>
</feature>
<dbReference type="GO" id="GO:0016556">
    <property type="term" value="P:mRNA modification"/>
    <property type="evidence" value="ECO:0007669"/>
    <property type="project" value="InterPro"/>
</dbReference>
<dbReference type="AlphaFoldDB" id="A0A1Y3B5V3"/>
<evidence type="ECO:0000256" key="2">
    <source>
        <dbReference type="ARBA" id="ARBA00010313"/>
    </source>
</evidence>
<evidence type="ECO:0000256" key="1">
    <source>
        <dbReference type="ARBA" id="ARBA00004123"/>
    </source>
</evidence>
<evidence type="ECO:0000256" key="6">
    <source>
        <dbReference type="SAM" id="Coils"/>
    </source>
</evidence>
<comment type="similarity">
    <text evidence="2">Belongs to the fl(2)d family.</text>
</comment>
<organism evidence="8 9">
    <name type="scientific">Euroglyphus maynei</name>
    <name type="common">Mayne's house dust mite</name>
    <dbReference type="NCBI Taxonomy" id="6958"/>
    <lineage>
        <taxon>Eukaryota</taxon>
        <taxon>Metazoa</taxon>
        <taxon>Ecdysozoa</taxon>
        <taxon>Arthropoda</taxon>
        <taxon>Chelicerata</taxon>
        <taxon>Arachnida</taxon>
        <taxon>Acari</taxon>
        <taxon>Acariformes</taxon>
        <taxon>Sarcoptiformes</taxon>
        <taxon>Astigmata</taxon>
        <taxon>Psoroptidia</taxon>
        <taxon>Analgoidea</taxon>
        <taxon>Pyroglyphidae</taxon>
        <taxon>Pyroglyphinae</taxon>
        <taxon>Euroglyphus</taxon>
    </lineage>
</organism>
<evidence type="ECO:0000256" key="5">
    <source>
        <dbReference type="ARBA" id="ARBA00023242"/>
    </source>
</evidence>
<dbReference type="PANTHER" id="PTHR15217:SF0">
    <property type="entry name" value="PRE-MRNA-SPLICING REGULATOR WTAP"/>
    <property type="match status" value="1"/>
</dbReference>
<feature type="compositionally biased region" description="Basic and acidic residues" evidence="7">
    <location>
        <begin position="33"/>
        <end position="43"/>
    </location>
</feature>
<proteinExistence type="inferred from homology"/>
<name>A0A1Y3B5V3_EURMA</name>
<keyword evidence="3" id="KW-0507">mRNA processing</keyword>
<evidence type="ECO:0000313" key="9">
    <source>
        <dbReference type="Proteomes" id="UP000194236"/>
    </source>
</evidence>
<keyword evidence="4" id="KW-0508">mRNA splicing</keyword>
<evidence type="ECO:0000313" key="8">
    <source>
        <dbReference type="EMBL" id="OTF75444.1"/>
    </source>
</evidence>
<dbReference type="GO" id="GO:0000381">
    <property type="term" value="P:regulation of alternative mRNA splicing, via spliceosome"/>
    <property type="evidence" value="ECO:0007669"/>
    <property type="project" value="InterPro"/>
</dbReference>
<dbReference type="GO" id="GO:0005634">
    <property type="term" value="C:nucleus"/>
    <property type="evidence" value="ECO:0007669"/>
    <property type="project" value="UniProtKB-SubCell"/>
</dbReference>
<feature type="compositionally biased region" description="Polar residues" evidence="7">
    <location>
        <begin position="62"/>
        <end position="75"/>
    </location>
</feature>
<reference evidence="8 9" key="1">
    <citation type="submission" date="2017-03" db="EMBL/GenBank/DDBJ databases">
        <title>Genome Survey of Euroglyphus maynei.</title>
        <authorList>
            <person name="Arlian L.G."/>
            <person name="Morgan M.S."/>
            <person name="Rider S.D."/>
        </authorList>
    </citation>
    <scope>NUCLEOTIDE SEQUENCE [LARGE SCALE GENOMIC DNA]</scope>
    <source>
        <strain evidence="8">Arlian Lab</strain>
        <tissue evidence="8">Whole body</tissue>
    </source>
</reference>
<feature type="coiled-coil region" evidence="6">
    <location>
        <begin position="232"/>
        <end position="280"/>
    </location>
</feature>
<feature type="compositionally biased region" description="Polar residues" evidence="7">
    <location>
        <begin position="1"/>
        <end position="14"/>
    </location>
</feature>
<keyword evidence="9" id="KW-1185">Reference proteome</keyword>
<dbReference type="GO" id="GO:0008380">
    <property type="term" value="P:RNA splicing"/>
    <property type="evidence" value="ECO:0007669"/>
    <property type="project" value="UniProtKB-KW"/>
</dbReference>
<sequence>MITDETSNLSSIQPEESESSVDKVDNNEMNSISEDHQEIKNDDSQIVDDDSSLDVNVNTNSKSCSDMNPNPETNELVSKKELEAIRINYEDKLKQQQLESTRKENMLIMRLTIKEQELQECLGQIEALKELERPSISHMESVYLDPALNYIFEKMKKEVDMAKSRVEEMRDDMKAWKFNSDSISGKQIMAKCRQLHQENEELGKMISSGKIAKLESGLAMAKIYSESLIKSHADVEEFLHELEENVEGLQNTVYYMQQQLKQMKDRNDQLEKMIHNCNGECKNQLVNDTANNDTEKNLDDQQQQITN</sequence>
<evidence type="ECO:0000256" key="7">
    <source>
        <dbReference type="SAM" id="MobiDB-lite"/>
    </source>
</evidence>